<dbReference type="SUPFAM" id="SSF142433">
    <property type="entry name" value="CinA-like"/>
    <property type="match status" value="1"/>
</dbReference>
<dbReference type="OrthoDB" id="9801454at2"/>
<evidence type="ECO:0000313" key="3">
    <source>
        <dbReference type="Proteomes" id="UP000199356"/>
    </source>
</evidence>
<organism evidence="2 3">
    <name type="scientific">Tranquillimonas alkanivorans</name>
    <dbReference type="NCBI Taxonomy" id="441119"/>
    <lineage>
        <taxon>Bacteria</taxon>
        <taxon>Pseudomonadati</taxon>
        <taxon>Pseudomonadota</taxon>
        <taxon>Alphaproteobacteria</taxon>
        <taxon>Rhodobacterales</taxon>
        <taxon>Roseobacteraceae</taxon>
        <taxon>Tranquillimonas</taxon>
    </lineage>
</organism>
<accession>A0A1I5LJ51</accession>
<dbReference type="STRING" id="441119.SAMN04488047_101679"/>
<feature type="domain" description="CinA C-terminal" evidence="1">
    <location>
        <begin position="19"/>
        <end position="167"/>
    </location>
</feature>
<evidence type="ECO:0000259" key="1">
    <source>
        <dbReference type="Pfam" id="PF02464"/>
    </source>
</evidence>
<dbReference type="Pfam" id="PF02464">
    <property type="entry name" value="CinA"/>
    <property type="match status" value="1"/>
</dbReference>
<dbReference type="Proteomes" id="UP000199356">
    <property type="component" value="Unassembled WGS sequence"/>
</dbReference>
<dbReference type="AlphaFoldDB" id="A0A1I5LJ51"/>
<proteinExistence type="predicted"/>
<protein>
    <submittedName>
        <fullName evidence="2">Nicotinamide-nucleotide amidase</fullName>
    </submittedName>
</protein>
<sequence>MSETLSSVLPREVEQEITRLLHAVCDANLRLATAESCTGGLLASLLTDVQGCGHAFDRSFVAYTGAAKREMLGVSAATLERYGAVSRAVAIEMAEGALKNSDADVAFAVTGFAGPGGDCDEEGLVHFACARKGRDTVHEEAHFGPAGRGQVRLECVGRMVTMLREMLK</sequence>
<dbReference type="NCBIfam" id="TIGR00199">
    <property type="entry name" value="PncC_domain"/>
    <property type="match status" value="1"/>
</dbReference>
<dbReference type="EMBL" id="FOXA01000001">
    <property type="protein sequence ID" value="SFO97399.1"/>
    <property type="molecule type" value="Genomic_DNA"/>
</dbReference>
<dbReference type="InterPro" id="IPR036653">
    <property type="entry name" value="CinA-like_C"/>
</dbReference>
<gene>
    <name evidence="2" type="ORF">SAMN04488047_101679</name>
</gene>
<reference evidence="2 3" key="1">
    <citation type="submission" date="2016-10" db="EMBL/GenBank/DDBJ databases">
        <authorList>
            <person name="de Groot N.N."/>
        </authorList>
    </citation>
    <scope>NUCLEOTIDE SEQUENCE [LARGE SCALE GENOMIC DNA]</scope>
    <source>
        <strain evidence="2 3">DSM 19547</strain>
    </source>
</reference>
<dbReference type="Gene3D" id="3.90.950.20">
    <property type="entry name" value="CinA-like"/>
    <property type="match status" value="1"/>
</dbReference>
<name>A0A1I5LJ51_9RHOB</name>
<dbReference type="InterPro" id="IPR008136">
    <property type="entry name" value="CinA_C"/>
</dbReference>
<evidence type="ECO:0000313" key="2">
    <source>
        <dbReference type="EMBL" id="SFO97399.1"/>
    </source>
</evidence>
<keyword evidence="3" id="KW-1185">Reference proteome</keyword>